<dbReference type="Pfam" id="PF25434">
    <property type="entry name" value="NUCB1_N"/>
    <property type="match status" value="1"/>
</dbReference>
<evidence type="ECO:0000256" key="4">
    <source>
        <dbReference type="ARBA" id="ARBA00004613"/>
    </source>
</evidence>
<keyword evidence="8" id="KW-0597">Phosphoprotein</keyword>
<dbReference type="Pfam" id="PF13499">
    <property type="entry name" value="EF-hand_7"/>
    <property type="match status" value="1"/>
</dbReference>
<keyword evidence="14" id="KW-0238">DNA-binding</keyword>
<dbReference type="GO" id="GO:0003677">
    <property type="term" value="F:DNA binding"/>
    <property type="evidence" value="ECO:0007669"/>
    <property type="project" value="UniProtKB-KW"/>
</dbReference>
<evidence type="ECO:0000256" key="8">
    <source>
        <dbReference type="ARBA" id="ARBA00022553"/>
    </source>
</evidence>
<dbReference type="InterPro" id="IPR040250">
    <property type="entry name" value="Nucleobindin"/>
</dbReference>
<feature type="domain" description="EF-hand" evidence="18">
    <location>
        <begin position="305"/>
        <end position="340"/>
    </location>
</feature>
<keyword evidence="9" id="KW-0344">Guanine-nucleotide releasing factor</keyword>
<evidence type="ECO:0000259" key="18">
    <source>
        <dbReference type="PROSITE" id="PS50222"/>
    </source>
</evidence>
<comment type="subcellular location">
    <subcellularLocation>
        <location evidence="2">Cytoplasm</location>
    </subcellularLocation>
    <subcellularLocation>
        <location evidence="3">Golgi apparatus</location>
    </subcellularLocation>
    <subcellularLocation>
        <location evidence="1">Membrane</location>
        <topology evidence="1">Peripheral membrane protein</topology>
    </subcellularLocation>
    <subcellularLocation>
        <location evidence="4">Secreted</location>
    </subcellularLocation>
</comment>
<keyword evidence="10 17" id="KW-0732">Signal</keyword>
<keyword evidence="20" id="KW-1185">Reference proteome</keyword>
<keyword evidence="12" id="KW-0106">Calcium</keyword>
<feature type="domain" description="EF-hand" evidence="18">
    <location>
        <begin position="255"/>
        <end position="290"/>
    </location>
</feature>
<dbReference type="EMBL" id="OC867071">
    <property type="protein sequence ID" value="CAD7633300.1"/>
    <property type="molecule type" value="Genomic_DNA"/>
</dbReference>
<sequence length="451" mass="53704">MDIRCILLVCALLYLSLLCFVFAAPVLEPKPEEHDTRDESKDEAKIKSEIDELGLEYGRYLQQVVEALEEDKEFAKKLENVSQDEIKNGAIARELDFVSHSVRNKLDELKRIEMDRLRVLARKEQALEAREGGEDDSGRRWRTLGADSHSIDAEHVDHANPHSFEAQDLQKLIVSASRDLEALDAKRRHDFKEYEMEKELRYEEVLESVNASERHAIEERKKEMEEKRKTHARVHHPGSKQQLEEVWESKDHMPRQEFDPKVFFSMHDVNGDGFLDAQEVEAILGVEVRKMYEGGNGDPNEMQEEYHRMREHIYKEADVNRDGLISKKEFLEFTKRMDFERDDEWKGVEETKQYTDEELRQYKLQREQQHRQPQHQQHQEQYDAYQQYVPQYYPQGYHYPPPEHFQPNAQLHAQQQYQQQQFQQQQHHALNQQQQQYQQQQYGHQGQPPPQ</sequence>
<dbReference type="GO" id="GO:0070062">
    <property type="term" value="C:extracellular exosome"/>
    <property type="evidence" value="ECO:0007669"/>
    <property type="project" value="TreeGrafter"/>
</dbReference>
<keyword evidence="13" id="KW-0333">Golgi apparatus</keyword>
<evidence type="ECO:0000256" key="11">
    <source>
        <dbReference type="ARBA" id="ARBA00022737"/>
    </source>
</evidence>
<dbReference type="OrthoDB" id="5982823at2759"/>
<dbReference type="CDD" id="cd00051">
    <property type="entry name" value="EFh"/>
    <property type="match status" value="1"/>
</dbReference>
<proteinExistence type="inferred from homology"/>
<dbReference type="GO" id="GO:0016020">
    <property type="term" value="C:membrane"/>
    <property type="evidence" value="ECO:0007669"/>
    <property type="project" value="UniProtKB-SubCell"/>
</dbReference>
<evidence type="ECO:0000256" key="10">
    <source>
        <dbReference type="ARBA" id="ARBA00022729"/>
    </source>
</evidence>
<evidence type="ECO:0000256" key="6">
    <source>
        <dbReference type="ARBA" id="ARBA00022490"/>
    </source>
</evidence>
<dbReference type="GO" id="GO:0005509">
    <property type="term" value="F:calcium ion binding"/>
    <property type="evidence" value="ECO:0007669"/>
    <property type="project" value="InterPro"/>
</dbReference>
<feature type="compositionally biased region" description="Low complexity" evidence="16">
    <location>
        <begin position="405"/>
        <end position="451"/>
    </location>
</feature>
<evidence type="ECO:0000256" key="16">
    <source>
        <dbReference type="SAM" id="MobiDB-lite"/>
    </source>
</evidence>
<dbReference type="InterPro" id="IPR057576">
    <property type="entry name" value="NUCB1_N"/>
</dbReference>
<evidence type="ECO:0000256" key="7">
    <source>
        <dbReference type="ARBA" id="ARBA00022525"/>
    </source>
</evidence>
<dbReference type="PROSITE" id="PS00018">
    <property type="entry name" value="EF_HAND_1"/>
    <property type="match status" value="2"/>
</dbReference>
<organism evidence="19">
    <name type="scientific">Medioppia subpectinata</name>
    <dbReference type="NCBI Taxonomy" id="1979941"/>
    <lineage>
        <taxon>Eukaryota</taxon>
        <taxon>Metazoa</taxon>
        <taxon>Ecdysozoa</taxon>
        <taxon>Arthropoda</taxon>
        <taxon>Chelicerata</taxon>
        <taxon>Arachnida</taxon>
        <taxon>Acari</taxon>
        <taxon>Acariformes</taxon>
        <taxon>Sarcoptiformes</taxon>
        <taxon>Oribatida</taxon>
        <taxon>Brachypylina</taxon>
        <taxon>Oppioidea</taxon>
        <taxon>Oppiidae</taxon>
        <taxon>Medioppia</taxon>
    </lineage>
</organism>
<evidence type="ECO:0000313" key="19">
    <source>
        <dbReference type="EMBL" id="CAD7633300.1"/>
    </source>
</evidence>
<feature type="non-terminal residue" evidence="19">
    <location>
        <position position="451"/>
    </location>
</feature>
<feature type="region of interest" description="Disordered" evidence="16">
    <location>
        <begin position="392"/>
        <end position="451"/>
    </location>
</feature>
<evidence type="ECO:0000256" key="9">
    <source>
        <dbReference type="ARBA" id="ARBA00022658"/>
    </source>
</evidence>
<dbReference type="GO" id="GO:0005794">
    <property type="term" value="C:Golgi apparatus"/>
    <property type="evidence" value="ECO:0007669"/>
    <property type="project" value="UniProtKB-SubCell"/>
</dbReference>
<evidence type="ECO:0000256" key="2">
    <source>
        <dbReference type="ARBA" id="ARBA00004496"/>
    </source>
</evidence>
<dbReference type="InterPro" id="IPR018247">
    <property type="entry name" value="EF_Hand_1_Ca_BS"/>
</dbReference>
<evidence type="ECO:0000256" key="14">
    <source>
        <dbReference type="ARBA" id="ARBA00023125"/>
    </source>
</evidence>
<keyword evidence="15" id="KW-0472">Membrane</keyword>
<dbReference type="InterPro" id="IPR011992">
    <property type="entry name" value="EF-hand-dom_pair"/>
</dbReference>
<accession>A0A7R9L1U7</accession>
<reference evidence="19" key="1">
    <citation type="submission" date="2020-11" db="EMBL/GenBank/DDBJ databases">
        <authorList>
            <person name="Tran Van P."/>
        </authorList>
    </citation>
    <scope>NUCLEOTIDE SEQUENCE</scope>
</reference>
<dbReference type="SMART" id="SM00054">
    <property type="entry name" value="EFh"/>
    <property type="match status" value="2"/>
</dbReference>
<dbReference type="Gene3D" id="1.10.238.10">
    <property type="entry name" value="EF-hand"/>
    <property type="match status" value="1"/>
</dbReference>
<evidence type="ECO:0000313" key="20">
    <source>
        <dbReference type="Proteomes" id="UP000759131"/>
    </source>
</evidence>
<feature type="signal peptide" evidence="17">
    <location>
        <begin position="1"/>
        <end position="23"/>
    </location>
</feature>
<evidence type="ECO:0000256" key="3">
    <source>
        <dbReference type="ARBA" id="ARBA00004555"/>
    </source>
</evidence>
<evidence type="ECO:0000256" key="13">
    <source>
        <dbReference type="ARBA" id="ARBA00023034"/>
    </source>
</evidence>
<dbReference type="GO" id="GO:0005085">
    <property type="term" value="F:guanyl-nucleotide exchange factor activity"/>
    <property type="evidence" value="ECO:0007669"/>
    <property type="project" value="UniProtKB-KW"/>
</dbReference>
<dbReference type="InterPro" id="IPR002048">
    <property type="entry name" value="EF_hand_dom"/>
</dbReference>
<name>A0A7R9L1U7_9ACAR</name>
<gene>
    <name evidence="19" type="ORF">OSB1V03_LOCUS13697</name>
</gene>
<evidence type="ECO:0000256" key="12">
    <source>
        <dbReference type="ARBA" id="ARBA00022837"/>
    </source>
</evidence>
<dbReference type="PANTHER" id="PTHR19237">
    <property type="entry name" value="NUCLEOBINDIN"/>
    <property type="match status" value="1"/>
</dbReference>
<dbReference type="SUPFAM" id="SSF47473">
    <property type="entry name" value="EF-hand"/>
    <property type="match status" value="1"/>
</dbReference>
<dbReference type="AlphaFoldDB" id="A0A7R9L1U7"/>
<dbReference type="Proteomes" id="UP000759131">
    <property type="component" value="Unassembled WGS sequence"/>
</dbReference>
<keyword evidence="6" id="KW-0963">Cytoplasm</keyword>
<evidence type="ECO:0000256" key="1">
    <source>
        <dbReference type="ARBA" id="ARBA00004170"/>
    </source>
</evidence>
<evidence type="ECO:0000256" key="15">
    <source>
        <dbReference type="ARBA" id="ARBA00023136"/>
    </source>
</evidence>
<dbReference type="GO" id="GO:0005793">
    <property type="term" value="C:endoplasmic reticulum-Golgi intermediate compartment"/>
    <property type="evidence" value="ECO:0007669"/>
    <property type="project" value="TreeGrafter"/>
</dbReference>
<dbReference type="PANTHER" id="PTHR19237:SF20">
    <property type="entry name" value="NUCLEOBINDIN 1"/>
    <property type="match status" value="1"/>
</dbReference>
<keyword evidence="11" id="KW-0677">Repeat</keyword>
<evidence type="ECO:0000256" key="5">
    <source>
        <dbReference type="ARBA" id="ARBA00008063"/>
    </source>
</evidence>
<comment type="similarity">
    <text evidence="5">Belongs to the nucleobindin family.</text>
</comment>
<dbReference type="PROSITE" id="PS50222">
    <property type="entry name" value="EF_HAND_2"/>
    <property type="match status" value="2"/>
</dbReference>
<protein>
    <recommendedName>
        <fullName evidence="18">EF-hand domain-containing protein</fullName>
    </recommendedName>
</protein>
<dbReference type="EMBL" id="CAJPIZ010012496">
    <property type="protein sequence ID" value="CAG2113730.1"/>
    <property type="molecule type" value="Genomic_DNA"/>
</dbReference>
<keyword evidence="7" id="KW-0964">Secreted</keyword>
<evidence type="ECO:0000256" key="17">
    <source>
        <dbReference type="SAM" id="SignalP"/>
    </source>
</evidence>
<feature type="chain" id="PRO_5036211120" description="EF-hand domain-containing protein" evidence="17">
    <location>
        <begin position="24"/>
        <end position="451"/>
    </location>
</feature>